<dbReference type="SMART" id="SM00091">
    <property type="entry name" value="PAS"/>
    <property type="match status" value="3"/>
</dbReference>
<feature type="domain" description="Histidine kinase" evidence="14">
    <location>
        <begin position="423"/>
        <end position="634"/>
    </location>
</feature>
<reference evidence="17" key="1">
    <citation type="submission" date="2016-10" db="EMBL/GenBank/DDBJ databases">
        <title>Sequence of Gallionella enrichment culture.</title>
        <authorList>
            <person name="Poehlein A."/>
            <person name="Muehling M."/>
            <person name="Daniel R."/>
        </authorList>
    </citation>
    <scope>NUCLEOTIDE SEQUENCE</scope>
</reference>
<dbReference type="PANTHER" id="PTHR43304">
    <property type="entry name" value="PHYTOCHROME-LIKE PROTEIN CPH1"/>
    <property type="match status" value="1"/>
</dbReference>
<keyword evidence="7 17" id="KW-0808">Transferase</keyword>
<dbReference type="Gene3D" id="3.30.565.10">
    <property type="entry name" value="Histidine kinase-like ATPase, C-terminal domain"/>
    <property type="match status" value="1"/>
</dbReference>
<dbReference type="InterPro" id="IPR004358">
    <property type="entry name" value="Sig_transdc_His_kin-like_C"/>
</dbReference>
<proteinExistence type="predicted"/>
<dbReference type="PROSITE" id="PS50112">
    <property type="entry name" value="PAS"/>
    <property type="match status" value="1"/>
</dbReference>
<dbReference type="SMART" id="SM00388">
    <property type="entry name" value="HisKA"/>
    <property type="match status" value="1"/>
</dbReference>
<dbReference type="SMART" id="SM00387">
    <property type="entry name" value="HATPase_c"/>
    <property type="match status" value="1"/>
</dbReference>
<evidence type="ECO:0000256" key="1">
    <source>
        <dbReference type="ARBA" id="ARBA00000085"/>
    </source>
</evidence>
<evidence type="ECO:0000259" key="16">
    <source>
        <dbReference type="PROSITE" id="PS50113"/>
    </source>
</evidence>
<keyword evidence="6" id="KW-0597">Phosphoprotein</keyword>
<evidence type="ECO:0000256" key="12">
    <source>
        <dbReference type="ARBA" id="ARBA00022989"/>
    </source>
</evidence>
<dbReference type="SUPFAM" id="SSF55874">
    <property type="entry name" value="ATPase domain of HSP90 chaperone/DNA topoisomerase II/histidine kinase"/>
    <property type="match status" value="1"/>
</dbReference>
<dbReference type="InterPro" id="IPR013656">
    <property type="entry name" value="PAS_4"/>
</dbReference>
<dbReference type="InterPro" id="IPR036097">
    <property type="entry name" value="HisK_dim/P_sf"/>
</dbReference>
<dbReference type="CDD" id="cd00075">
    <property type="entry name" value="HATPase"/>
    <property type="match status" value="1"/>
</dbReference>
<evidence type="ECO:0000259" key="15">
    <source>
        <dbReference type="PROSITE" id="PS50112"/>
    </source>
</evidence>
<dbReference type="CDD" id="cd00130">
    <property type="entry name" value="PAS"/>
    <property type="match status" value="3"/>
</dbReference>
<keyword evidence="13" id="KW-0472">Membrane</keyword>
<dbReference type="GO" id="GO:0000166">
    <property type="term" value="F:nucleotide binding"/>
    <property type="evidence" value="ECO:0007669"/>
    <property type="project" value="UniProtKB-KW"/>
</dbReference>
<dbReference type="GO" id="GO:0000155">
    <property type="term" value="F:phosphorelay sensor kinase activity"/>
    <property type="evidence" value="ECO:0007669"/>
    <property type="project" value="InterPro"/>
</dbReference>
<feature type="domain" description="PAC" evidence="16">
    <location>
        <begin position="199"/>
        <end position="252"/>
    </location>
</feature>
<organism evidence="17">
    <name type="scientific">mine drainage metagenome</name>
    <dbReference type="NCBI Taxonomy" id="410659"/>
    <lineage>
        <taxon>unclassified sequences</taxon>
        <taxon>metagenomes</taxon>
        <taxon>ecological metagenomes</taxon>
    </lineage>
</organism>
<dbReference type="Gene3D" id="3.30.450.20">
    <property type="entry name" value="PAS domain"/>
    <property type="match status" value="3"/>
</dbReference>
<evidence type="ECO:0000256" key="3">
    <source>
        <dbReference type="ARBA" id="ARBA00012438"/>
    </source>
</evidence>
<dbReference type="FunFam" id="2.10.70.100:FF:000001">
    <property type="entry name" value="Sensory transduction histidine kinase"/>
    <property type="match status" value="1"/>
</dbReference>
<dbReference type="SUPFAM" id="SSF47384">
    <property type="entry name" value="Homodimeric domain of signal transducing histidine kinase"/>
    <property type="match status" value="1"/>
</dbReference>
<evidence type="ECO:0000256" key="11">
    <source>
        <dbReference type="ARBA" id="ARBA00022777"/>
    </source>
</evidence>
<evidence type="ECO:0000256" key="7">
    <source>
        <dbReference type="ARBA" id="ARBA00022679"/>
    </source>
</evidence>
<dbReference type="InterPro" id="IPR035965">
    <property type="entry name" value="PAS-like_dom_sf"/>
</dbReference>
<dbReference type="InterPro" id="IPR036890">
    <property type="entry name" value="HATPase_C_sf"/>
</dbReference>
<sequence>MTNNRIVEARFSLVLTELGLATVSSVSDGVSSLLGYGPEEFLSARVALTDLIHPEDRDIVDALFNREATKDTESFNIRIRQVNGRIRLIRGEYTKQPSDARTDVTLELLLQDAKSLPRTLEDASKTDNFRAMMENTDDFIFFKDRNHVFTGASQTLVSLCAPAEHWTDLIGQTDYDVFPEEYADIYYRLEKQIFSGITVAHEIQETLSTDGKKGWVDNRKYPVRDPNGKIIGLYGIARDITDLKSLQTELETNNIELEKRVEERTVAQAAIQHVLEEQNERFKMASDAASLGFWDYDIVSNTLKWDDRMYQIYGRSRLDDDQPYDLWAKNVHPDDLIRSEKELNEAIEGIRNFNTEFRIVHPDGTIRYIKAIAYTARDANGHVIKMFGINFDITEVKLAERRQKQLIEQLTRINEELNNFAYVASHDLKSPLRGIDQLATWITEDLGDTLSRDTQEHLRLMRSRIHRMEMLLDDLLAYSRVGRTDGEVVEVNTHELVQDIFDLAAASTDMHLIVSDNMPVLLTKKVPLELIFRNLIGNAIKHHDKAQGTISISAHPATDGFEFEVKDDGPGIPLEHQQRVFAMFQTLKPRDEIEGSGIGLALVKKSVESVGGTITLESDGHHGCTFRFTWPTNHPEGEMTA</sequence>
<protein>
    <recommendedName>
        <fullName evidence="3">histidine kinase</fullName>
        <ecNumber evidence="3">2.7.13.3</ecNumber>
    </recommendedName>
</protein>
<comment type="subcellular location">
    <subcellularLocation>
        <location evidence="2">Cell inner membrane</location>
        <topology evidence="2">Multi-pass membrane protein</topology>
    </subcellularLocation>
</comment>
<feature type="domain" description="PAS" evidence="15">
    <location>
        <begin position="13"/>
        <end position="71"/>
    </location>
</feature>
<evidence type="ECO:0000256" key="8">
    <source>
        <dbReference type="ARBA" id="ARBA00022692"/>
    </source>
</evidence>
<keyword evidence="4" id="KW-1003">Cell membrane</keyword>
<dbReference type="PROSITE" id="PS50109">
    <property type="entry name" value="HIS_KIN"/>
    <property type="match status" value="1"/>
</dbReference>
<dbReference type="EC" id="2.7.13.3" evidence="3"/>
<evidence type="ECO:0000256" key="4">
    <source>
        <dbReference type="ARBA" id="ARBA00022475"/>
    </source>
</evidence>
<dbReference type="InterPro" id="IPR001610">
    <property type="entry name" value="PAC"/>
</dbReference>
<evidence type="ECO:0000259" key="14">
    <source>
        <dbReference type="PROSITE" id="PS50109"/>
    </source>
</evidence>
<accession>A0A1J5RSQ0</accession>
<dbReference type="SMART" id="SM00086">
    <property type="entry name" value="PAC"/>
    <property type="match status" value="2"/>
</dbReference>
<evidence type="ECO:0000256" key="5">
    <source>
        <dbReference type="ARBA" id="ARBA00022519"/>
    </source>
</evidence>
<keyword evidence="5" id="KW-0997">Cell inner membrane</keyword>
<evidence type="ECO:0000256" key="6">
    <source>
        <dbReference type="ARBA" id="ARBA00022553"/>
    </source>
</evidence>
<dbReference type="CDD" id="cd00082">
    <property type="entry name" value="HisKA"/>
    <property type="match status" value="1"/>
</dbReference>
<keyword evidence="8" id="KW-0812">Transmembrane</keyword>
<name>A0A1J5RSQ0_9ZZZZ</name>
<comment type="catalytic activity">
    <reaction evidence="1">
        <text>ATP + protein L-histidine = ADP + protein N-phospho-L-histidine.</text>
        <dbReference type="EC" id="2.7.13.3"/>
    </reaction>
</comment>
<feature type="domain" description="PAC" evidence="16">
    <location>
        <begin position="353"/>
        <end position="405"/>
    </location>
</feature>
<dbReference type="Gene3D" id="1.10.287.130">
    <property type="match status" value="1"/>
</dbReference>
<keyword evidence="11" id="KW-0418">Kinase</keyword>
<dbReference type="Pfam" id="PF02518">
    <property type="entry name" value="HATPase_c"/>
    <property type="match status" value="1"/>
</dbReference>
<dbReference type="GO" id="GO:0005886">
    <property type="term" value="C:plasma membrane"/>
    <property type="evidence" value="ECO:0007669"/>
    <property type="project" value="UniProtKB-SubCell"/>
</dbReference>
<keyword evidence="12" id="KW-1133">Transmembrane helix</keyword>
<evidence type="ECO:0000256" key="13">
    <source>
        <dbReference type="ARBA" id="ARBA00023136"/>
    </source>
</evidence>
<dbReference type="InterPro" id="IPR052162">
    <property type="entry name" value="Sensor_kinase/Photoreceptor"/>
</dbReference>
<dbReference type="Gene3D" id="2.10.70.100">
    <property type="match status" value="1"/>
</dbReference>
<dbReference type="EMBL" id="MLJW01000107">
    <property type="protein sequence ID" value="OIQ99328.1"/>
    <property type="molecule type" value="Genomic_DNA"/>
</dbReference>
<dbReference type="PANTHER" id="PTHR43304:SF1">
    <property type="entry name" value="PAC DOMAIN-CONTAINING PROTEIN"/>
    <property type="match status" value="1"/>
</dbReference>
<comment type="caution">
    <text evidence="17">The sequence shown here is derived from an EMBL/GenBank/DDBJ whole genome shotgun (WGS) entry which is preliminary data.</text>
</comment>
<dbReference type="PROSITE" id="PS50113">
    <property type="entry name" value="PAC"/>
    <property type="match status" value="2"/>
</dbReference>
<dbReference type="InterPro" id="IPR000700">
    <property type="entry name" value="PAS-assoc_C"/>
</dbReference>
<dbReference type="PRINTS" id="PR00344">
    <property type="entry name" value="BCTRLSENSOR"/>
</dbReference>
<evidence type="ECO:0000256" key="2">
    <source>
        <dbReference type="ARBA" id="ARBA00004429"/>
    </source>
</evidence>
<dbReference type="Pfam" id="PF00512">
    <property type="entry name" value="HisKA"/>
    <property type="match status" value="1"/>
</dbReference>
<dbReference type="InterPro" id="IPR003594">
    <property type="entry name" value="HATPase_dom"/>
</dbReference>
<dbReference type="InterPro" id="IPR013655">
    <property type="entry name" value="PAS_fold_3"/>
</dbReference>
<dbReference type="InterPro" id="IPR000014">
    <property type="entry name" value="PAS"/>
</dbReference>
<dbReference type="AlphaFoldDB" id="A0A1J5RSQ0"/>
<dbReference type="InterPro" id="IPR003661">
    <property type="entry name" value="HisK_dim/P_dom"/>
</dbReference>
<evidence type="ECO:0000256" key="9">
    <source>
        <dbReference type="ARBA" id="ARBA00022737"/>
    </source>
</evidence>
<dbReference type="SUPFAM" id="SSF55785">
    <property type="entry name" value="PYP-like sensor domain (PAS domain)"/>
    <property type="match status" value="3"/>
</dbReference>
<dbReference type="NCBIfam" id="TIGR00229">
    <property type="entry name" value="sensory_box"/>
    <property type="match status" value="1"/>
</dbReference>
<dbReference type="InterPro" id="IPR005467">
    <property type="entry name" value="His_kinase_dom"/>
</dbReference>
<keyword evidence="10" id="KW-0547">Nucleotide-binding</keyword>
<dbReference type="Pfam" id="PF08448">
    <property type="entry name" value="PAS_4"/>
    <property type="match status" value="1"/>
</dbReference>
<evidence type="ECO:0000313" key="17">
    <source>
        <dbReference type="EMBL" id="OIQ99328.1"/>
    </source>
</evidence>
<gene>
    <name evidence="17" type="primary">cph1_19</name>
    <name evidence="17" type="ORF">GALL_185650</name>
</gene>
<evidence type="ECO:0000256" key="10">
    <source>
        <dbReference type="ARBA" id="ARBA00022741"/>
    </source>
</evidence>
<dbReference type="Pfam" id="PF08447">
    <property type="entry name" value="PAS_3"/>
    <property type="match status" value="2"/>
</dbReference>
<keyword evidence="9" id="KW-0677">Repeat</keyword>